<dbReference type="AlphaFoldDB" id="A0A4Y7RLF5"/>
<reference evidence="3 4" key="1">
    <citation type="journal article" date="2018" name="Environ. Microbiol.">
        <title>Novel energy conservation strategies and behaviour of Pelotomaculum schinkii driving syntrophic propionate catabolism.</title>
        <authorList>
            <person name="Hidalgo-Ahumada C.A.P."/>
            <person name="Nobu M.K."/>
            <person name="Narihiro T."/>
            <person name="Tamaki H."/>
            <person name="Liu W.T."/>
            <person name="Kamagata Y."/>
            <person name="Stams A.J.M."/>
            <person name="Imachi H."/>
            <person name="Sousa D.Z."/>
        </authorList>
    </citation>
    <scope>NUCLEOTIDE SEQUENCE [LARGE SCALE GENOMIC DNA]</scope>
    <source>
        <strain evidence="3 4">MGP</strain>
    </source>
</reference>
<dbReference type="RefSeq" id="WP_134215456.1">
    <property type="nucleotide sequence ID" value="NZ_QFFZ01000058.1"/>
</dbReference>
<sequence>MPEYVVLGHVKHNGEKYQAGEILELTEKEAALLLALKSVSKVDGKKKAQNADPKNDPAAGAGKGQGDDKKG</sequence>
<dbReference type="Proteomes" id="UP000297597">
    <property type="component" value="Unassembled WGS sequence"/>
</dbReference>
<gene>
    <name evidence="3" type="ORF">Pmgp_03368</name>
</gene>
<feature type="domain" description="DUF7210" evidence="2">
    <location>
        <begin position="3"/>
        <end position="36"/>
    </location>
</feature>
<evidence type="ECO:0000313" key="4">
    <source>
        <dbReference type="Proteomes" id="UP000297597"/>
    </source>
</evidence>
<dbReference type="EMBL" id="QFFZ01000058">
    <property type="protein sequence ID" value="TEB09147.1"/>
    <property type="molecule type" value="Genomic_DNA"/>
</dbReference>
<keyword evidence="4" id="KW-1185">Reference proteome</keyword>
<name>A0A4Y7RLF5_9FIRM</name>
<evidence type="ECO:0000313" key="3">
    <source>
        <dbReference type="EMBL" id="TEB09147.1"/>
    </source>
</evidence>
<feature type="region of interest" description="Disordered" evidence="1">
    <location>
        <begin position="41"/>
        <end position="71"/>
    </location>
</feature>
<protein>
    <recommendedName>
        <fullName evidence="2">DUF7210 domain-containing protein</fullName>
    </recommendedName>
</protein>
<evidence type="ECO:0000256" key="1">
    <source>
        <dbReference type="SAM" id="MobiDB-lite"/>
    </source>
</evidence>
<dbReference type="InterPro" id="IPR055634">
    <property type="entry name" value="DUF7210"/>
</dbReference>
<comment type="caution">
    <text evidence="3">The sequence shown here is derived from an EMBL/GenBank/DDBJ whole genome shotgun (WGS) entry which is preliminary data.</text>
</comment>
<proteinExistence type="predicted"/>
<evidence type="ECO:0000259" key="2">
    <source>
        <dbReference type="Pfam" id="PF23843"/>
    </source>
</evidence>
<dbReference type="Pfam" id="PF23843">
    <property type="entry name" value="DUF7210"/>
    <property type="match status" value="1"/>
</dbReference>
<accession>A0A4Y7RLF5</accession>
<organism evidence="3 4">
    <name type="scientific">Pelotomaculum propionicicum</name>
    <dbReference type="NCBI Taxonomy" id="258475"/>
    <lineage>
        <taxon>Bacteria</taxon>
        <taxon>Bacillati</taxon>
        <taxon>Bacillota</taxon>
        <taxon>Clostridia</taxon>
        <taxon>Eubacteriales</taxon>
        <taxon>Desulfotomaculaceae</taxon>
        <taxon>Pelotomaculum</taxon>
    </lineage>
</organism>